<dbReference type="InterPro" id="IPR036953">
    <property type="entry name" value="GreA/GreB_C_sf"/>
</dbReference>
<dbReference type="SUPFAM" id="SSF54534">
    <property type="entry name" value="FKBP-like"/>
    <property type="match status" value="1"/>
</dbReference>
<protein>
    <submittedName>
        <fullName evidence="2">Transcription elongation factor</fullName>
    </submittedName>
</protein>
<dbReference type="GO" id="GO:0070063">
    <property type="term" value="F:RNA polymerase binding"/>
    <property type="evidence" value="ECO:0007669"/>
    <property type="project" value="InterPro"/>
</dbReference>
<dbReference type="PANTHER" id="PTHR30437:SF5">
    <property type="entry name" value="REGULATOR OF NUCLEOSIDE DIPHOSPHATE KINASE"/>
    <property type="match status" value="1"/>
</dbReference>
<dbReference type="PANTHER" id="PTHR30437">
    <property type="entry name" value="TRANSCRIPTION ELONGATION FACTOR GREA"/>
    <property type="match status" value="1"/>
</dbReference>
<dbReference type="Pfam" id="PF01272">
    <property type="entry name" value="GreA_GreB"/>
    <property type="match status" value="1"/>
</dbReference>
<evidence type="ECO:0000259" key="1">
    <source>
        <dbReference type="Pfam" id="PF01272"/>
    </source>
</evidence>
<dbReference type="InterPro" id="IPR001437">
    <property type="entry name" value="Tscrpt_elong_fac_GreA/B_C"/>
</dbReference>
<keyword evidence="3" id="KW-1185">Reference proteome</keyword>
<reference evidence="2 3" key="1">
    <citation type="journal article" date="2007" name="Appl. Environ. Microbiol.">
        <title>Genome sequence of the cellulolytic gliding bacterium Cytophaga hutchinsonii.</title>
        <authorList>
            <person name="Xie G."/>
            <person name="Bruce D.C."/>
            <person name="Challacombe J.F."/>
            <person name="Chertkov O."/>
            <person name="Detter J.C."/>
            <person name="Gilna P."/>
            <person name="Han C.S."/>
            <person name="Lucas S."/>
            <person name="Misra M."/>
            <person name="Myers G.L."/>
            <person name="Richardson P."/>
            <person name="Tapia R."/>
            <person name="Thayer N."/>
            <person name="Thompson L.S."/>
            <person name="Brettin T.S."/>
            <person name="Henrissat B."/>
            <person name="Wilson D.B."/>
            <person name="McBride M.J."/>
        </authorList>
    </citation>
    <scope>NUCLEOTIDE SEQUENCE [LARGE SCALE GENOMIC DNA]</scope>
    <source>
        <strain evidence="3">ATCC 33406 / DSM 1761 / CIP 103989 / NBRC 15051 / NCIMB 9469 / D465</strain>
    </source>
</reference>
<organism evidence="2 3">
    <name type="scientific">Cytophaga hutchinsonii (strain ATCC 33406 / DSM 1761 / CIP 103989 / NBRC 15051 / NCIMB 9469 / D465)</name>
    <dbReference type="NCBI Taxonomy" id="269798"/>
    <lineage>
        <taxon>Bacteria</taxon>
        <taxon>Pseudomonadati</taxon>
        <taxon>Bacteroidota</taxon>
        <taxon>Cytophagia</taxon>
        <taxon>Cytophagales</taxon>
        <taxon>Cytophagaceae</taxon>
        <taxon>Cytophaga</taxon>
    </lineage>
</organism>
<dbReference type="Gene3D" id="3.10.50.30">
    <property type="entry name" value="Transcription elongation factor, GreA/GreB, C-terminal domain"/>
    <property type="match status" value="1"/>
</dbReference>
<sequence length="149" mass="16898">MACYFLHVLFNLTNMRTIINKLDYSRIQQCINEAKQFKSISVVEANSLMNELKLGKLVEPEEIPNNVVTMHSIVTIVFMDSNKRVEFQLVYPDKADVKNNKISIFSPIATALIGYQIGDEIEWCVPAGMTKIKIESIAYQPEAAGHFNL</sequence>
<gene>
    <name evidence="2" type="primary">greA</name>
    <name evidence="2" type="ordered locus">CHU_3626</name>
</gene>
<dbReference type="GO" id="GO:0032784">
    <property type="term" value="P:regulation of DNA-templated transcription elongation"/>
    <property type="evidence" value="ECO:0007669"/>
    <property type="project" value="InterPro"/>
</dbReference>
<dbReference type="NCBIfam" id="NF004396">
    <property type="entry name" value="PRK05753.1"/>
    <property type="match status" value="1"/>
</dbReference>
<accession>A0A6N4SWS8</accession>
<dbReference type="KEGG" id="chu:CHU_3626"/>
<dbReference type="GO" id="GO:0006354">
    <property type="term" value="P:DNA-templated transcription elongation"/>
    <property type="evidence" value="ECO:0007669"/>
    <property type="project" value="TreeGrafter"/>
</dbReference>
<evidence type="ECO:0000313" key="3">
    <source>
        <dbReference type="Proteomes" id="UP000001822"/>
    </source>
</evidence>
<dbReference type="InterPro" id="IPR018151">
    <property type="entry name" value="TF_GreA/GreB_CS"/>
</dbReference>
<name>A0A6N4SWS8_CYTH3</name>
<dbReference type="InterPro" id="IPR023459">
    <property type="entry name" value="Tscrpt_elong_fac_GreA/B_fam"/>
</dbReference>
<dbReference type="GO" id="GO:0003746">
    <property type="term" value="F:translation elongation factor activity"/>
    <property type="evidence" value="ECO:0007669"/>
    <property type="project" value="UniProtKB-KW"/>
</dbReference>
<keyword evidence="2" id="KW-0648">Protein biosynthesis</keyword>
<feature type="domain" description="Transcription elongation factor GreA/GreB C-terminal" evidence="1">
    <location>
        <begin position="64"/>
        <end position="139"/>
    </location>
</feature>
<proteinExistence type="predicted"/>
<dbReference type="GO" id="GO:0003677">
    <property type="term" value="F:DNA binding"/>
    <property type="evidence" value="ECO:0007669"/>
    <property type="project" value="InterPro"/>
</dbReference>
<dbReference type="AlphaFoldDB" id="A0A6N4SWS8"/>
<dbReference type="PROSITE" id="PS00830">
    <property type="entry name" value="GREAB_2"/>
    <property type="match status" value="1"/>
</dbReference>
<dbReference type="EMBL" id="CP000383">
    <property type="protein sequence ID" value="ABG60859.1"/>
    <property type="molecule type" value="Genomic_DNA"/>
</dbReference>
<evidence type="ECO:0000313" key="2">
    <source>
        <dbReference type="EMBL" id="ABG60859.1"/>
    </source>
</evidence>
<dbReference type="Proteomes" id="UP000001822">
    <property type="component" value="Chromosome"/>
</dbReference>
<keyword evidence="2" id="KW-0251">Elongation factor</keyword>